<evidence type="ECO:0000313" key="6">
    <source>
        <dbReference type="EMBL" id="MBE0383942.1"/>
    </source>
</evidence>
<dbReference type="RefSeq" id="WP_104642974.1">
    <property type="nucleotide sequence ID" value="NZ_AQGW01000023.1"/>
</dbReference>
<dbReference type="InterPro" id="IPR036922">
    <property type="entry name" value="Rieske_2Fe-2S_sf"/>
</dbReference>
<dbReference type="PROSITE" id="PS51296">
    <property type="entry name" value="RIESKE"/>
    <property type="match status" value="1"/>
</dbReference>
<keyword evidence="1" id="KW-0001">2Fe-2S</keyword>
<dbReference type="Proteomes" id="UP000615003">
    <property type="component" value="Unassembled WGS sequence"/>
</dbReference>
<evidence type="ECO:0000313" key="9">
    <source>
        <dbReference type="Proteomes" id="UP000615003"/>
    </source>
</evidence>
<dbReference type="GO" id="GO:0051537">
    <property type="term" value="F:2 iron, 2 sulfur cluster binding"/>
    <property type="evidence" value="ECO:0007669"/>
    <property type="project" value="UniProtKB-KW"/>
</dbReference>
<organism evidence="7 8">
    <name type="scientific">Pseudoalteromonas carrageenovora IAM 12662</name>
    <dbReference type="NCBI Taxonomy" id="1314868"/>
    <lineage>
        <taxon>Bacteria</taxon>
        <taxon>Pseudomonadati</taxon>
        <taxon>Pseudomonadota</taxon>
        <taxon>Gammaproteobacteria</taxon>
        <taxon>Alteromonadales</taxon>
        <taxon>Pseudoalteromonadaceae</taxon>
        <taxon>Pseudoalteromonas</taxon>
    </lineage>
</organism>
<evidence type="ECO:0000256" key="4">
    <source>
        <dbReference type="ARBA" id="ARBA00023014"/>
    </source>
</evidence>
<protein>
    <submittedName>
        <fullName evidence="7">(2Fe-2S)-binding protein</fullName>
    </submittedName>
</protein>
<evidence type="ECO:0000256" key="3">
    <source>
        <dbReference type="ARBA" id="ARBA00023004"/>
    </source>
</evidence>
<dbReference type="AlphaFoldDB" id="A0A2K4XAS2"/>
<feature type="domain" description="Rieske" evidence="5">
    <location>
        <begin position="4"/>
        <end position="90"/>
    </location>
</feature>
<keyword evidence="4" id="KW-0411">Iron-sulfur</keyword>
<dbReference type="Proteomes" id="UP000238288">
    <property type="component" value="Chromosome PCAR9a"/>
</dbReference>
<sequence length="118" mass="13374">MSKVFIAHKSDITEGQAKGFDPLNQGRDSLFIVHKNGECYGYKDICPHYGDTTLPWKKDKYLDSKSDQIVCAAHGALFEIRTGICTQGPCKNQALTNIELDIRQHNEIWVDITTIKEF</sequence>
<dbReference type="CDD" id="cd03467">
    <property type="entry name" value="Rieske"/>
    <property type="match status" value="1"/>
</dbReference>
<dbReference type="PANTHER" id="PTHR40261:SF1">
    <property type="entry name" value="RIESKE DOMAIN-CONTAINING PROTEIN"/>
    <property type="match status" value="1"/>
</dbReference>
<dbReference type="GO" id="GO:0046872">
    <property type="term" value="F:metal ion binding"/>
    <property type="evidence" value="ECO:0007669"/>
    <property type="project" value="UniProtKB-KW"/>
</dbReference>
<dbReference type="Gene3D" id="2.102.10.10">
    <property type="entry name" value="Rieske [2Fe-2S] iron-sulphur domain"/>
    <property type="match status" value="1"/>
</dbReference>
<evidence type="ECO:0000256" key="1">
    <source>
        <dbReference type="ARBA" id="ARBA00022714"/>
    </source>
</evidence>
<reference evidence="6 9" key="1">
    <citation type="submission" date="2015-06" db="EMBL/GenBank/DDBJ databases">
        <title>Genome sequence of Pseudoalteromonas carrageenovora.</title>
        <authorList>
            <person name="Xie B.-B."/>
            <person name="Rong J.-C."/>
            <person name="Qin Q.-L."/>
            <person name="Zhang Y.-Z."/>
        </authorList>
    </citation>
    <scope>NUCLEOTIDE SEQUENCE [LARGE SCALE GENOMIC DNA]</scope>
    <source>
        <strain evidence="6 9">IAM 12662</strain>
    </source>
</reference>
<dbReference type="OrthoDB" id="9794779at2"/>
<evidence type="ECO:0000313" key="8">
    <source>
        <dbReference type="Proteomes" id="UP000238288"/>
    </source>
</evidence>
<evidence type="ECO:0000256" key="2">
    <source>
        <dbReference type="ARBA" id="ARBA00022723"/>
    </source>
</evidence>
<dbReference type="Pfam" id="PF00355">
    <property type="entry name" value="Rieske"/>
    <property type="match status" value="1"/>
</dbReference>
<dbReference type="SUPFAM" id="SSF50022">
    <property type="entry name" value="ISP domain"/>
    <property type="match status" value="1"/>
</dbReference>
<dbReference type="PANTHER" id="PTHR40261">
    <property type="match status" value="1"/>
</dbReference>
<dbReference type="EMBL" id="AQGW01000023">
    <property type="protein sequence ID" value="MBE0383942.1"/>
    <property type="molecule type" value="Genomic_DNA"/>
</dbReference>
<gene>
    <name evidence="7" type="ORF">PCAR9_A30585</name>
    <name evidence="6" type="ORF">PCARR_a2271</name>
</gene>
<reference evidence="7 8" key="2">
    <citation type="submission" date="2017-11" db="EMBL/GenBank/DDBJ databases">
        <authorList>
            <person name="Han C.G."/>
        </authorList>
    </citation>
    <scope>NUCLEOTIDE SEQUENCE [LARGE SCALE GENOMIC DNA]</scope>
    <source>
        <strain evidence="8">ATCC 43555</strain>
        <strain evidence="7">ATCC43555</strain>
    </source>
</reference>
<dbReference type="EMBL" id="LT965928">
    <property type="protein sequence ID" value="SOU41405.1"/>
    <property type="molecule type" value="Genomic_DNA"/>
</dbReference>
<dbReference type="InterPro" id="IPR017941">
    <property type="entry name" value="Rieske_2Fe-2S"/>
</dbReference>
<evidence type="ECO:0000259" key="5">
    <source>
        <dbReference type="PROSITE" id="PS51296"/>
    </source>
</evidence>
<name>A0A2K4XAS2_PSEVC</name>
<accession>A0A2K4XAS2</accession>
<dbReference type="GeneID" id="93664086"/>
<keyword evidence="9" id="KW-1185">Reference proteome</keyword>
<proteinExistence type="predicted"/>
<evidence type="ECO:0000313" key="7">
    <source>
        <dbReference type="EMBL" id="SOU41405.1"/>
    </source>
</evidence>
<keyword evidence="2" id="KW-0479">Metal-binding</keyword>
<keyword evidence="3" id="KW-0408">Iron</keyword>